<comment type="similarity">
    <text evidence="8">Belongs to the protein kinase superfamily. Ser/Thr protein kinase family. MAP kinase subfamily.</text>
</comment>
<keyword evidence="1 7" id="KW-0723">Serine/threonine-protein kinase</keyword>
<evidence type="ECO:0000256" key="6">
    <source>
        <dbReference type="PROSITE-ProRule" id="PRU10141"/>
    </source>
</evidence>
<dbReference type="InterPro" id="IPR011009">
    <property type="entry name" value="Kinase-like_dom_sf"/>
</dbReference>
<dbReference type="FunFam" id="1.10.510.10:FF:000040">
    <property type="entry name" value="Mitogen-activated protein kinase"/>
    <property type="match status" value="1"/>
</dbReference>
<comment type="cofactor">
    <cofactor evidence="8">
        <name>Mg(2+)</name>
        <dbReference type="ChEBI" id="CHEBI:18420"/>
    </cofactor>
</comment>
<dbReference type="CDD" id="cd07834">
    <property type="entry name" value="STKc_MAPK"/>
    <property type="match status" value="1"/>
</dbReference>
<dbReference type="GO" id="GO:0004707">
    <property type="term" value="F:MAP kinase activity"/>
    <property type="evidence" value="ECO:0007669"/>
    <property type="project" value="UniProtKB-EC"/>
</dbReference>
<keyword evidence="8" id="KW-0460">Magnesium</keyword>
<dbReference type="InterPro" id="IPR050117">
    <property type="entry name" value="MAPK"/>
</dbReference>
<name>A0A2R5G442_9STRA</name>
<evidence type="ECO:0000256" key="9">
    <source>
        <dbReference type="SAM" id="MobiDB-lite"/>
    </source>
</evidence>
<feature type="compositionally biased region" description="Low complexity" evidence="9">
    <location>
        <begin position="385"/>
        <end position="409"/>
    </location>
</feature>
<comment type="caution">
    <text evidence="11">The sequence shown here is derived from an EMBL/GenBank/DDBJ whole genome shotgun (WGS) entry which is preliminary data.</text>
</comment>
<dbReference type="InterPro" id="IPR000719">
    <property type="entry name" value="Prot_kinase_dom"/>
</dbReference>
<dbReference type="Proteomes" id="UP000241890">
    <property type="component" value="Unassembled WGS sequence"/>
</dbReference>
<dbReference type="Gene3D" id="3.30.200.20">
    <property type="entry name" value="Phosphorylase Kinase, domain 1"/>
    <property type="match status" value="1"/>
</dbReference>
<keyword evidence="12" id="KW-1185">Reference proteome</keyword>
<dbReference type="Pfam" id="PF00069">
    <property type="entry name" value="Pkinase"/>
    <property type="match status" value="1"/>
</dbReference>
<evidence type="ECO:0000256" key="4">
    <source>
        <dbReference type="ARBA" id="ARBA00022777"/>
    </source>
</evidence>
<dbReference type="Gene3D" id="1.10.510.10">
    <property type="entry name" value="Transferase(Phosphotransferase) domain 1"/>
    <property type="match status" value="1"/>
</dbReference>
<organism evidence="11 12">
    <name type="scientific">Hondaea fermentalgiana</name>
    <dbReference type="NCBI Taxonomy" id="2315210"/>
    <lineage>
        <taxon>Eukaryota</taxon>
        <taxon>Sar</taxon>
        <taxon>Stramenopiles</taxon>
        <taxon>Bigyra</taxon>
        <taxon>Labyrinthulomycetes</taxon>
        <taxon>Thraustochytrida</taxon>
        <taxon>Thraustochytriidae</taxon>
        <taxon>Hondaea</taxon>
    </lineage>
</organism>
<dbReference type="PROSITE" id="PS01351">
    <property type="entry name" value="MAPK"/>
    <property type="match status" value="1"/>
</dbReference>
<evidence type="ECO:0000313" key="12">
    <source>
        <dbReference type="Proteomes" id="UP000241890"/>
    </source>
</evidence>
<dbReference type="InParanoid" id="A0A2R5G442"/>
<dbReference type="EMBL" id="BEYU01000006">
    <property type="protein sequence ID" value="GBG24548.1"/>
    <property type="molecule type" value="Genomic_DNA"/>
</dbReference>
<feature type="binding site" evidence="6">
    <location>
        <position position="67"/>
    </location>
    <ligand>
        <name>ATP</name>
        <dbReference type="ChEBI" id="CHEBI:30616"/>
    </ligand>
</feature>
<feature type="compositionally biased region" description="Low complexity" evidence="9">
    <location>
        <begin position="425"/>
        <end position="435"/>
    </location>
</feature>
<dbReference type="PROSITE" id="PS50011">
    <property type="entry name" value="PROTEIN_KINASE_DOM"/>
    <property type="match status" value="1"/>
</dbReference>
<proteinExistence type="inferred from homology"/>
<evidence type="ECO:0000256" key="5">
    <source>
        <dbReference type="ARBA" id="ARBA00022840"/>
    </source>
</evidence>
<dbReference type="PROSITE" id="PS00108">
    <property type="entry name" value="PROTEIN_KINASE_ST"/>
    <property type="match status" value="1"/>
</dbReference>
<dbReference type="SUPFAM" id="SSF56112">
    <property type="entry name" value="Protein kinase-like (PK-like)"/>
    <property type="match status" value="1"/>
</dbReference>
<keyword evidence="5 6" id="KW-0067">ATP-binding</keyword>
<dbReference type="AlphaFoldDB" id="A0A2R5G442"/>
<accession>A0A2R5G442</accession>
<comment type="catalytic activity">
    <reaction evidence="8">
        <text>L-threonyl-[protein] + ATP = O-phospho-L-threonyl-[protein] + ADP + H(+)</text>
        <dbReference type="Rhea" id="RHEA:46608"/>
        <dbReference type="Rhea" id="RHEA-COMP:11060"/>
        <dbReference type="Rhea" id="RHEA-COMP:11605"/>
        <dbReference type="ChEBI" id="CHEBI:15378"/>
        <dbReference type="ChEBI" id="CHEBI:30013"/>
        <dbReference type="ChEBI" id="CHEBI:30616"/>
        <dbReference type="ChEBI" id="CHEBI:61977"/>
        <dbReference type="ChEBI" id="CHEBI:456216"/>
        <dbReference type="EC" id="2.7.11.24"/>
    </reaction>
</comment>
<evidence type="ECO:0000256" key="2">
    <source>
        <dbReference type="ARBA" id="ARBA00022679"/>
    </source>
</evidence>
<dbReference type="EC" id="2.7.11.24" evidence="8"/>
<keyword evidence="4 8" id="KW-0418">Kinase</keyword>
<dbReference type="InterPro" id="IPR017441">
    <property type="entry name" value="Protein_kinase_ATP_BS"/>
</dbReference>
<gene>
    <name evidence="11" type="ORF">FCC1311_007672</name>
</gene>
<evidence type="ECO:0000256" key="7">
    <source>
        <dbReference type="RuleBase" id="RU000304"/>
    </source>
</evidence>
<dbReference type="SMART" id="SM00220">
    <property type="entry name" value="S_TKc"/>
    <property type="match status" value="1"/>
</dbReference>
<keyword evidence="3 6" id="KW-0547">Nucleotide-binding</keyword>
<evidence type="ECO:0000259" key="10">
    <source>
        <dbReference type="PROSITE" id="PS50011"/>
    </source>
</evidence>
<dbReference type="InterPro" id="IPR003527">
    <property type="entry name" value="MAP_kinase_CS"/>
</dbReference>
<dbReference type="FunFam" id="3.30.200.20:FF:000046">
    <property type="entry name" value="Mitogen-activated protein kinase"/>
    <property type="match status" value="1"/>
</dbReference>
<feature type="domain" description="Protein kinase" evidence="10">
    <location>
        <begin position="37"/>
        <end position="329"/>
    </location>
</feature>
<evidence type="ECO:0000256" key="1">
    <source>
        <dbReference type="ARBA" id="ARBA00022527"/>
    </source>
</evidence>
<dbReference type="PANTHER" id="PTHR24055">
    <property type="entry name" value="MITOGEN-ACTIVATED PROTEIN KINASE"/>
    <property type="match status" value="1"/>
</dbReference>
<evidence type="ECO:0000313" key="11">
    <source>
        <dbReference type="EMBL" id="GBG24548.1"/>
    </source>
</evidence>
<dbReference type="PROSITE" id="PS00107">
    <property type="entry name" value="PROTEIN_KINASE_ATP"/>
    <property type="match status" value="1"/>
</dbReference>
<feature type="region of interest" description="Disordered" evidence="9">
    <location>
        <begin position="383"/>
        <end position="435"/>
    </location>
</feature>
<keyword evidence="2 8" id="KW-0808">Transferase</keyword>
<dbReference type="InterPro" id="IPR008271">
    <property type="entry name" value="Ser/Thr_kinase_AS"/>
</dbReference>
<evidence type="ECO:0000256" key="8">
    <source>
        <dbReference type="RuleBase" id="RU361165"/>
    </source>
</evidence>
<evidence type="ECO:0000256" key="3">
    <source>
        <dbReference type="ARBA" id="ARBA00022741"/>
    </source>
</evidence>
<dbReference type="OrthoDB" id="192887at2759"/>
<protein>
    <recommendedName>
        <fullName evidence="8">Mitogen-activated protein kinase</fullName>
        <ecNumber evidence="8">2.7.11.24</ecNumber>
    </recommendedName>
</protein>
<dbReference type="GO" id="GO:0005524">
    <property type="term" value="F:ATP binding"/>
    <property type="evidence" value="ECO:0007669"/>
    <property type="project" value="UniProtKB-UniRule"/>
</dbReference>
<sequence length="435" mass="48963">MDIAMSLEQPVRPPRRSFHSFNIGGIGGTTFEVETRYVNLRAVGQGSYGFVCSADDVVTGNKVAIKKVSDMFADLVDAKRILREIKLLKHLGDHENVIGLVDISVMPPHTLDFKDIYIVTELFECDLDRIVSSSQPLSDQHAQYFLYQILRGIKYVHSANVLHRDLKPSNLLVKSNCDLAICDFGLARGVNTEYEDTLTEYVVTRWYRAPELLTDSKYYGSGVDVWSIGCIFGEILARRPILQGRDYMHQLQVIIEVLGTPSASDMDFITNPSARRAIQAFGRHRKRSLIKMSQFHGCNPLAIDLLQRMLVFDPRGRITIDEALEHPYLADLHDETEVPVASSMFDLRFEQGYKAEMPKDVMQRLIFEDMVAYHPEETFYTAQNSARSDASSSSRSSSSSLPVSSGPASHQYHQNFPRVSHAGRQRATGAAQAHK</sequence>
<reference evidence="11 12" key="1">
    <citation type="submission" date="2017-12" db="EMBL/GenBank/DDBJ databases">
        <title>Sequencing, de novo assembly and annotation of complete genome of a new Thraustochytrid species, strain FCC1311.</title>
        <authorList>
            <person name="Sedici K."/>
            <person name="Godart F."/>
            <person name="Aiese Cigliano R."/>
            <person name="Sanseverino W."/>
            <person name="Barakat M."/>
            <person name="Ortet P."/>
            <person name="Marechal E."/>
            <person name="Cagnac O."/>
            <person name="Amato A."/>
        </authorList>
    </citation>
    <scope>NUCLEOTIDE SEQUENCE [LARGE SCALE GENOMIC DNA]</scope>
</reference>
<comment type="activity regulation">
    <text evidence="8">Activated by threonine and tyrosine phosphorylation.</text>
</comment>